<dbReference type="SMART" id="SM00382">
    <property type="entry name" value="AAA"/>
    <property type="match status" value="1"/>
</dbReference>
<dbReference type="InterPro" id="IPR014217">
    <property type="entry name" value="Spore_III_AA"/>
</dbReference>
<name>A0A0L6JMV2_9FIRM</name>
<dbReference type="PANTHER" id="PTHR20953:SF3">
    <property type="entry name" value="P-LOOP CONTAINING NUCLEOSIDE TRIPHOSPHATE HYDROLASES SUPERFAMILY PROTEIN"/>
    <property type="match status" value="1"/>
</dbReference>
<dbReference type="eggNOG" id="COG3854">
    <property type="taxonomic scope" value="Bacteria"/>
</dbReference>
<evidence type="ECO:0000256" key="2">
    <source>
        <dbReference type="ARBA" id="ARBA00022840"/>
    </source>
</evidence>
<evidence type="ECO:0000256" key="1">
    <source>
        <dbReference type="ARBA" id="ARBA00022741"/>
    </source>
</evidence>
<dbReference type="NCBIfam" id="TIGR02858">
    <property type="entry name" value="spore_III_AA"/>
    <property type="match status" value="1"/>
</dbReference>
<protein>
    <submittedName>
        <fullName evidence="4">Stage III sporulation protein AA</fullName>
    </submittedName>
</protein>
<evidence type="ECO:0000313" key="4">
    <source>
        <dbReference type="EMBL" id="KNY26697.1"/>
    </source>
</evidence>
<sequence length="338" mass="37441">MVTEDEEINKKKSFYNVLKEEIFNYLPLELRNLILSISPKELSTIEEIRLRAGKPLMLESCSGDWFVNQSGGLEKYSTNERVVFQHEIIKALELISQNSIYAFLEDIRNGYITLKGGHRVGICGRAVIEGGTVKNIKDISALNIRVSKEVRGCSQKLMKYIIKNKNDIYSTLLVSPPQCGKTTMLRDIARNLSNGIKSMGVHGIKVGIVDERSEIGSCHKGIPQNDVGVRTDVLDGCPKAVGMTMMLRSMSPKVIITDEIGNSGDMEAVMQVINAGTRIIASAHGYNISELKTRKEVLGLIEQRAFERYIVLDNSEGPGTLKEVIDGTTMKGVQQSAF</sequence>
<dbReference type="EMBL" id="LGTC01000001">
    <property type="protein sequence ID" value="KNY26697.1"/>
    <property type="molecule type" value="Genomic_DNA"/>
</dbReference>
<proteinExistence type="predicted"/>
<dbReference type="InterPro" id="IPR003593">
    <property type="entry name" value="AAA+_ATPase"/>
</dbReference>
<dbReference type="Proteomes" id="UP000036923">
    <property type="component" value="Unassembled WGS sequence"/>
</dbReference>
<dbReference type="GO" id="GO:0005524">
    <property type="term" value="F:ATP binding"/>
    <property type="evidence" value="ECO:0007669"/>
    <property type="project" value="UniProtKB-KW"/>
</dbReference>
<evidence type="ECO:0000313" key="5">
    <source>
        <dbReference type="Proteomes" id="UP000036923"/>
    </source>
</evidence>
<dbReference type="Pfam" id="PF19568">
    <property type="entry name" value="Spore_III_AA"/>
    <property type="match status" value="1"/>
</dbReference>
<comment type="caution">
    <text evidence="4">The sequence shown here is derived from an EMBL/GenBank/DDBJ whole genome shotgun (WGS) entry which is preliminary data.</text>
</comment>
<dbReference type="STRING" id="398512.Bccel_1962"/>
<gene>
    <name evidence="4" type="ORF">Bccel_1962</name>
</gene>
<dbReference type="PATRIC" id="fig|398512.5.peg.2043"/>
<dbReference type="SUPFAM" id="SSF52540">
    <property type="entry name" value="P-loop containing nucleoside triphosphate hydrolases"/>
    <property type="match status" value="1"/>
</dbReference>
<accession>A0A0L6JMV2</accession>
<dbReference type="Gene3D" id="3.40.50.300">
    <property type="entry name" value="P-loop containing nucleotide triphosphate hydrolases"/>
    <property type="match status" value="1"/>
</dbReference>
<dbReference type="PANTHER" id="PTHR20953">
    <property type="entry name" value="KINASE-RELATED"/>
    <property type="match status" value="1"/>
</dbReference>
<dbReference type="InterPro" id="IPR045735">
    <property type="entry name" value="Spore_III_AA_AAA+_ATPase"/>
</dbReference>
<dbReference type="AlphaFoldDB" id="A0A0L6JMV2"/>
<dbReference type="RefSeq" id="WP_036938210.1">
    <property type="nucleotide sequence ID" value="NZ_JQKC01000006.1"/>
</dbReference>
<feature type="domain" description="AAA+ ATPase" evidence="3">
    <location>
        <begin position="167"/>
        <end position="316"/>
    </location>
</feature>
<reference evidence="5" key="1">
    <citation type="submission" date="2015-07" db="EMBL/GenBank/DDBJ databases">
        <title>Near-Complete Genome Sequence of the Cellulolytic Bacterium Bacteroides (Pseudobacteroides) cellulosolvens ATCC 35603.</title>
        <authorList>
            <person name="Dassa B."/>
            <person name="Utturkar S.M."/>
            <person name="Klingeman D.M."/>
            <person name="Hurt R.A."/>
            <person name="Keller M."/>
            <person name="Xu J."/>
            <person name="Reddy Y.H.K."/>
            <person name="Borovok I."/>
            <person name="Grinberg I.R."/>
            <person name="Lamed R."/>
            <person name="Zhivin O."/>
            <person name="Bayer E.A."/>
            <person name="Brown S.D."/>
        </authorList>
    </citation>
    <scope>NUCLEOTIDE SEQUENCE [LARGE SCALE GENOMIC DNA]</scope>
    <source>
        <strain evidence="5">DSM 2933</strain>
    </source>
</reference>
<organism evidence="4 5">
    <name type="scientific">Pseudobacteroides cellulosolvens ATCC 35603 = DSM 2933</name>
    <dbReference type="NCBI Taxonomy" id="398512"/>
    <lineage>
        <taxon>Bacteria</taxon>
        <taxon>Bacillati</taxon>
        <taxon>Bacillota</taxon>
        <taxon>Clostridia</taxon>
        <taxon>Eubacteriales</taxon>
        <taxon>Oscillospiraceae</taxon>
        <taxon>Pseudobacteroides</taxon>
    </lineage>
</organism>
<dbReference type="OrthoDB" id="9768243at2"/>
<keyword evidence="1" id="KW-0547">Nucleotide-binding</keyword>
<dbReference type="InterPro" id="IPR027417">
    <property type="entry name" value="P-loop_NTPase"/>
</dbReference>
<keyword evidence="2" id="KW-0067">ATP-binding</keyword>
<keyword evidence="5" id="KW-1185">Reference proteome</keyword>
<evidence type="ECO:0000259" key="3">
    <source>
        <dbReference type="SMART" id="SM00382"/>
    </source>
</evidence>